<dbReference type="EC" id="3.8.1.5" evidence="2"/>
<dbReference type="Pfam" id="PF00561">
    <property type="entry name" value="Abhydrolase_1"/>
    <property type="match status" value="1"/>
</dbReference>
<dbReference type="PRINTS" id="PR00111">
    <property type="entry name" value="ABHYDROLASE"/>
</dbReference>
<keyword evidence="3" id="KW-1185">Reference proteome</keyword>
<keyword evidence="2" id="KW-0378">Hydrolase</keyword>
<dbReference type="InterPro" id="IPR029058">
    <property type="entry name" value="AB_hydrolase_fold"/>
</dbReference>
<dbReference type="PRINTS" id="PR00412">
    <property type="entry name" value="EPOXHYDRLASE"/>
</dbReference>
<sequence length="399" mass="43694">MPFCVVLAMRGPVAQSPASALCHFACHRTLALMTPMPPTRLRRVSRYCAAALRACAFASLTSLVPLIALSGVVPSAAHAADSADSNAGPAYGPELQGFDYPYPVNRFDFTSQRTPLHMVYLDVKPAQPNGRTVVLLHGKNFCAATWRETIDVLSGAGYRVIAPDQIGFCKSSKPAQYQYSFQQLANNTHALLASLGITRATIVGHSTGGMLAARYALMYPGETQQLMLVNPIGLEDWKALGVPSKTVDEWYERDLRTSAPGIRRYEQATYYAGQWNERYEPWVQMLAGMYRGPGKRIVAWNSALLYDMIYTQPVVYEFGQIRVPTWLLIGDKDTTAIGKDFSPPEVQARIGHYPVLAKAAHAAIPGSTLVEFPELGHAPQMQDPAAFHKALLEGLAAVH</sequence>
<dbReference type="EMBL" id="CABPSI010000003">
    <property type="protein sequence ID" value="VVE27240.1"/>
    <property type="molecule type" value="Genomic_DNA"/>
</dbReference>
<proteinExistence type="predicted"/>
<dbReference type="InterPro" id="IPR000639">
    <property type="entry name" value="Epox_hydrolase-like"/>
</dbReference>
<accession>A0A5E4WU42</accession>
<feature type="domain" description="AB hydrolase-1" evidence="1">
    <location>
        <begin position="132"/>
        <end position="382"/>
    </location>
</feature>
<protein>
    <submittedName>
        <fullName evidence="2">Haloalkane dehalogenase</fullName>
        <ecNumber evidence="2">3.8.1.5</ecNumber>
    </submittedName>
</protein>
<name>A0A5E4WU42_9BURK</name>
<evidence type="ECO:0000259" key="1">
    <source>
        <dbReference type="Pfam" id="PF00561"/>
    </source>
</evidence>
<dbReference type="InterPro" id="IPR050266">
    <property type="entry name" value="AB_hydrolase_sf"/>
</dbReference>
<dbReference type="GO" id="GO:0046464">
    <property type="term" value="P:acylglycerol catabolic process"/>
    <property type="evidence" value="ECO:0007669"/>
    <property type="project" value="TreeGrafter"/>
</dbReference>
<reference evidence="2 3" key="1">
    <citation type="submission" date="2019-08" db="EMBL/GenBank/DDBJ databases">
        <authorList>
            <person name="Peeters C."/>
        </authorList>
    </citation>
    <scope>NUCLEOTIDE SEQUENCE [LARGE SCALE GENOMIC DNA]</scope>
    <source>
        <strain evidence="2 3">LMG 31115</strain>
    </source>
</reference>
<dbReference type="GO" id="GO:0016020">
    <property type="term" value="C:membrane"/>
    <property type="evidence" value="ECO:0007669"/>
    <property type="project" value="TreeGrafter"/>
</dbReference>
<evidence type="ECO:0000313" key="2">
    <source>
        <dbReference type="EMBL" id="VVE27240.1"/>
    </source>
</evidence>
<organism evidence="2 3">
    <name type="scientific">Pandoraea iniqua</name>
    <dbReference type="NCBI Taxonomy" id="2508288"/>
    <lineage>
        <taxon>Bacteria</taxon>
        <taxon>Pseudomonadati</taxon>
        <taxon>Pseudomonadota</taxon>
        <taxon>Betaproteobacteria</taxon>
        <taxon>Burkholderiales</taxon>
        <taxon>Burkholderiaceae</taxon>
        <taxon>Pandoraea</taxon>
    </lineage>
</organism>
<dbReference type="GO" id="GO:0047372">
    <property type="term" value="F:monoacylglycerol lipase activity"/>
    <property type="evidence" value="ECO:0007669"/>
    <property type="project" value="TreeGrafter"/>
</dbReference>
<dbReference type="AlphaFoldDB" id="A0A5E4WU42"/>
<evidence type="ECO:0000313" key="3">
    <source>
        <dbReference type="Proteomes" id="UP000333828"/>
    </source>
</evidence>
<dbReference type="PANTHER" id="PTHR43798">
    <property type="entry name" value="MONOACYLGLYCEROL LIPASE"/>
    <property type="match status" value="1"/>
</dbReference>
<dbReference type="SUPFAM" id="SSF53474">
    <property type="entry name" value="alpha/beta-Hydrolases"/>
    <property type="match status" value="1"/>
</dbReference>
<dbReference type="GO" id="GO:0018786">
    <property type="term" value="F:haloalkane dehalogenase activity"/>
    <property type="evidence" value="ECO:0007669"/>
    <property type="project" value="UniProtKB-EC"/>
</dbReference>
<dbReference type="InterPro" id="IPR000073">
    <property type="entry name" value="AB_hydrolase_1"/>
</dbReference>
<dbReference type="Gene3D" id="3.40.50.1820">
    <property type="entry name" value="alpha/beta hydrolase"/>
    <property type="match status" value="1"/>
</dbReference>
<gene>
    <name evidence="2" type="primary">dhmA</name>
    <name evidence="2" type="ORF">PIN31115_03452</name>
</gene>
<dbReference type="Proteomes" id="UP000333828">
    <property type="component" value="Unassembled WGS sequence"/>
</dbReference>
<dbReference type="PANTHER" id="PTHR43798:SF33">
    <property type="entry name" value="HYDROLASE, PUTATIVE (AFU_ORTHOLOGUE AFUA_2G14860)-RELATED"/>
    <property type="match status" value="1"/>
</dbReference>